<evidence type="ECO:0000256" key="4">
    <source>
        <dbReference type="ARBA" id="ARBA00007211"/>
    </source>
</evidence>
<evidence type="ECO:0000259" key="11">
    <source>
        <dbReference type="Pfam" id="PF08472"/>
    </source>
</evidence>
<evidence type="ECO:0000313" key="12">
    <source>
        <dbReference type="EMBL" id="PON82540.1"/>
    </source>
</evidence>
<gene>
    <name evidence="12" type="ORF">TorRG33x02_216250</name>
</gene>
<reference evidence="13" key="1">
    <citation type="submission" date="2016-06" db="EMBL/GenBank/DDBJ databases">
        <title>Parallel loss of symbiosis genes in relatives of nitrogen-fixing non-legume Parasponia.</title>
        <authorList>
            <person name="Van Velzen R."/>
            <person name="Holmer R."/>
            <person name="Bu F."/>
            <person name="Rutten L."/>
            <person name="Van Zeijl A."/>
            <person name="Liu W."/>
            <person name="Santuari L."/>
            <person name="Cao Q."/>
            <person name="Sharma T."/>
            <person name="Shen D."/>
            <person name="Roswanjaya Y."/>
            <person name="Wardhani T."/>
            <person name="Kalhor M.S."/>
            <person name="Jansen J."/>
            <person name="Van den Hoogen J."/>
            <person name="Gungor B."/>
            <person name="Hartog M."/>
            <person name="Hontelez J."/>
            <person name="Verver J."/>
            <person name="Yang W.-C."/>
            <person name="Schijlen E."/>
            <person name="Repin R."/>
            <person name="Schilthuizen M."/>
            <person name="Schranz E."/>
            <person name="Heidstra R."/>
            <person name="Miyata K."/>
            <person name="Fedorova E."/>
            <person name="Kohlen W."/>
            <person name="Bisseling T."/>
            <person name="Smit S."/>
            <person name="Geurts R."/>
        </authorList>
    </citation>
    <scope>NUCLEOTIDE SEQUENCE [LARGE SCALE GENOMIC DNA]</scope>
    <source>
        <strain evidence="13">cv. RG33-2</strain>
    </source>
</reference>
<name>A0A2P5EAM5_TREOI</name>
<proteinExistence type="inferred from homology"/>
<dbReference type="InParanoid" id="A0A2P5EAM5"/>
<dbReference type="EC" id="3.1.3.24" evidence="9"/>
<dbReference type="SUPFAM" id="SSF56784">
    <property type="entry name" value="HAD-like"/>
    <property type="match status" value="1"/>
</dbReference>
<dbReference type="Gene3D" id="3.40.50.1000">
    <property type="entry name" value="HAD superfamily/HAD-like"/>
    <property type="match status" value="1"/>
</dbReference>
<comment type="pathway">
    <text evidence="3 9">Glycan biosynthesis; sucrose biosynthesis; sucrose from D-fructose 6-phosphate and UDP-alpha-D-glucose: step 2/2.</text>
</comment>
<dbReference type="InterPro" id="IPR012847">
    <property type="entry name" value="Sucrose_phosphatase_pln/cyn"/>
</dbReference>
<evidence type="ECO:0000256" key="9">
    <source>
        <dbReference type="RuleBase" id="RU368007"/>
    </source>
</evidence>
<organism evidence="12 13">
    <name type="scientific">Trema orientale</name>
    <name type="common">Charcoal tree</name>
    <name type="synonym">Celtis orientalis</name>
    <dbReference type="NCBI Taxonomy" id="63057"/>
    <lineage>
        <taxon>Eukaryota</taxon>
        <taxon>Viridiplantae</taxon>
        <taxon>Streptophyta</taxon>
        <taxon>Embryophyta</taxon>
        <taxon>Tracheophyta</taxon>
        <taxon>Spermatophyta</taxon>
        <taxon>Magnoliopsida</taxon>
        <taxon>eudicotyledons</taxon>
        <taxon>Gunneridae</taxon>
        <taxon>Pentapetalae</taxon>
        <taxon>rosids</taxon>
        <taxon>fabids</taxon>
        <taxon>Rosales</taxon>
        <taxon>Cannabaceae</taxon>
        <taxon>Trema</taxon>
    </lineage>
</organism>
<evidence type="ECO:0000313" key="13">
    <source>
        <dbReference type="Proteomes" id="UP000237000"/>
    </source>
</evidence>
<comment type="function">
    <text evidence="2 9">Catalyzes the final step of sucrose synthesis.</text>
</comment>
<keyword evidence="7 9" id="KW-0460">Magnesium</keyword>
<evidence type="ECO:0000256" key="2">
    <source>
        <dbReference type="ARBA" id="ARBA00003645"/>
    </source>
</evidence>
<dbReference type="InterPro" id="IPR036412">
    <property type="entry name" value="HAD-like_sf"/>
</dbReference>
<dbReference type="OrthoDB" id="531008at2759"/>
<dbReference type="InterPro" id="IPR051518">
    <property type="entry name" value="Sucrose_Phosphatase"/>
</dbReference>
<dbReference type="UniPathway" id="UPA00371">
    <property type="reaction ID" value="UER00546"/>
</dbReference>
<dbReference type="PANTHER" id="PTHR46521">
    <property type="entry name" value="SUCROSE-PHOSPHATASE 2-RELATED"/>
    <property type="match status" value="1"/>
</dbReference>
<dbReference type="Pfam" id="PF08472">
    <property type="entry name" value="S6PP_C"/>
    <property type="match status" value="1"/>
</dbReference>
<dbReference type="STRING" id="63057.A0A2P5EAM5"/>
<evidence type="ECO:0000256" key="5">
    <source>
        <dbReference type="ARBA" id="ARBA00011738"/>
    </source>
</evidence>
<dbReference type="Gene3D" id="3.90.1070.10">
    <property type="match status" value="1"/>
</dbReference>
<evidence type="ECO:0000256" key="3">
    <source>
        <dbReference type="ARBA" id="ARBA00005070"/>
    </source>
</evidence>
<comment type="similarity">
    <text evidence="4 9">Belongs to the sucrose phosphatase family.</text>
</comment>
<dbReference type="AlphaFoldDB" id="A0A2P5EAM5"/>
<evidence type="ECO:0000256" key="7">
    <source>
        <dbReference type="ARBA" id="ARBA00022842"/>
    </source>
</evidence>
<protein>
    <recommendedName>
        <fullName evidence="9">Sucrose-phosphatase</fullName>
        <ecNumber evidence="9">3.1.3.24</ecNumber>
    </recommendedName>
</protein>
<comment type="cofactor">
    <cofactor evidence="1 9">
        <name>Mg(2+)</name>
        <dbReference type="ChEBI" id="CHEBI:18420"/>
    </cofactor>
</comment>
<feature type="domain" description="Sucrose-phosphatase C-terminal" evidence="11">
    <location>
        <begin position="209"/>
        <end position="248"/>
    </location>
</feature>
<dbReference type="NCBIfam" id="TIGR01485">
    <property type="entry name" value="SPP_plant-cyano"/>
    <property type="match status" value="1"/>
</dbReference>
<evidence type="ECO:0000259" key="10">
    <source>
        <dbReference type="Pfam" id="PF05116"/>
    </source>
</evidence>
<comment type="subunit">
    <text evidence="5 9">Homodimer.</text>
</comment>
<dbReference type="PANTHER" id="PTHR46521:SF8">
    <property type="entry name" value="SUCROSE-PHOSPHATASE 3A-RELATED"/>
    <property type="match status" value="1"/>
</dbReference>
<comment type="caution">
    <text evidence="12">The sequence shown here is derived from an EMBL/GenBank/DDBJ whole genome shotgun (WGS) entry which is preliminary data.</text>
</comment>
<dbReference type="Pfam" id="PF05116">
    <property type="entry name" value="S6PP"/>
    <property type="match status" value="1"/>
</dbReference>
<dbReference type="InterPro" id="IPR023214">
    <property type="entry name" value="HAD_sf"/>
</dbReference>
<dbReference type="EMBL" id="JXTC01000192">
    <property type="protein sequence ID" value="PON82540.1"/>
    <property type="molecule type" value="Genomic_DNA"/>
</dbReference>
<dbReference type="NCBIfam" id="TIGR01484">
    <property type="entry name" value="HAD-SF-IIB"/>
    <property type="match status" value="1"/>
</dbReference>
<dbReference type="InterPro" id="IPR006380">
    <property type="entry name" value="SPP-like_dom"/>
</dbReference>
<dbReference type="InterPro" id="IPR013679">
    <property type="entry name" value="SPP_C"/>
</dbReference>
<dbReference type="GO" id="GO:0050307">
    <property type="term" value="F:sucrose-phosphate phosphatase activity"/>
    <property type="evidence" value="ECO:0007669"/>
    <property type="project" value="UniProtKB-UniRule"/>
</dbReference>
<sequence length="299" mass="33919">MIVSDLDSTMVDHDDPQNLSLLRFNALWEAYYRRDSLLVFSTGRSPTSYKLLRAEKPLLTPDVAVMSVGTEIAYGDAMVPDYGWEQYLNQRWDRDIVLEETSLTFLRLFLRTVNNAGFKTIYMLSEIDQRPHKVSFFVEKCEALKIIDVLSECLEKQGLDVKIIYSRGTALDVLPLDLRPHVSLAIGGGFCNYNLNSRDLKLCNFWKSQCIDAIRRLHGDGGKQFQVWVYRLSSAQIGSDTWLVKCYKTFGEIFLLACGDLEGEHLVAWNVVCNPKELRCLGIGIGNVVVLFAVDILST</sequence>
<feature type="non-terminal residue" evidence="12">
    <location>
        <position position="299"/>
    </location>
</feature>
<comment type="catalytic activity">
    <reaction evidence="8 9">
        <text>sucrose 6(F)-phosphate + H2O = sucrose + phosphate</text>
        <dbReference type="Rhea" id="RHEA:19289"/>
        <dbReference type="ChEBI" id="CHEBI:15377"/>
        <dbReference type="ChEBI" id="CHEBI:17992"/>
        <dbReference type="ChEBI" id="CHEBI:43474"/>
        <dbReference type="ChEBI" id="CHEBI:57723"/>
        <dbReference type="EC" id="3.1.3.24"/>
    </reaction>
</comment>
<dbReference type="InterPro" id="IPR006379">
    <property type="entry name" value="HAD-SF_hydro_IIB"/>
</dbReference>
<evidence type="ECO:0000256" key="6">
    <source>
        <dbReference type="ARBA" id="ARBA00022801"/>
    </source>
</evidence>
<evidence type="ECO:0000256" key="1">
    <source>
        <dbReference type="ARBA" id="ARBA00001946"/>
    </source>
</evidence>
<keyword evidence="13" id="KW-1185">Reference proteome</keyword>
<dbReference type="GO" id="GO:0000287">
    <property type="term" value="F:magnesium ion binding"/>
    <property type="evidence" value="ECO:0007669"/>
    <property type="project" value="UniProtKB-UniRule"/>
</dbReference>
<accession>A0A2P5EAM5</accession>
<keyword evidence="6 9" id="KW-0378">Hydrolase</keyword>
<dbReference type="Proteomes" id="UP000237000">
    <property type="component" value="Unassembled WGS sequence"/>
</dbReference>
<evidence type="ECO:0000256" key="8">
    <source>
        <dbReference type="ARBA" id="ARBA00048036"/>
    </source>
</evidence>
<feature type="domain" description="Sucrose phosphatase-like" evidence="10">
    <location>
        <begin position="1"/>
        <end position="176"/>
    </location>
</feature>
<dbReference type="GO" id="GO:0005986">
    <property type="term" value="P:sucrose biosynthetic process"/>
    <property type="evidence" value="ECO:0007669"/>
    <property type="project" value="UniProtKB-UniRule"/>
</dbReference>